<dbReference type="Proteomes" id="UP001150924">
    <property type="component" value="Unassembled WGS sequence"/>
</dbReference>
<dbReference type="EMBL" id="JAPNKE010000002">
    <property type="protein sequence ID" value="MCY1013630.1"/>
    <property type="molecule type" value="Genomic_DNA"/>
</dbReference>
<accession>A0A9X3J3U8</accession>
<dbReference type="RefSeq" id="WP_267777700.1">
    <property type="nucleotide sequence ID" value="NZ_JAPNKE010000002.1"/>
</dbReference>
<keyword evidence="2" id="KW-1185">Reference proteome</keyword>
<organism evidence="1 2">
    <name type="scientific">Nannocystis pusilla</name>
    <dbReference type="NCBI Taxonomy" id="889268"/>
    <lineage>
        <taxon>Bacteria</taxon>
        <taxon>Pseudomonadati</taxon>
        <taxon>Myxococcota</taxon>
        <taxon>Polyangia</taxon>
        <taxon>Nannocystales</taxon>
        <taxon>Nannocystaceae</taxon>
        <taxon>Nannocystis</taxon>
    </lineage>
</organism>
<reference evidence="1" key="1">
    <citation type="submission" date="2022-11" db="EMBL/GenBank/DDBJ databases">
        <title>Minimal conservation of predation-associated metabolite biosynthetic gene clusters underscores biosynthetic potential of Myxococcota including descriptions for ten novel species: Archangium lansinium sp. nov., Myxococcus landrumus sp. nov., Nannocystis bai.</title>
        <authorList>
            <person name="Ahearne A."/>
            <person name="Stevens C."/>
            <person name="Phillips K."/>
        </authorList>
    </citation>
    <scope>NUCLEOTIDE SEQUENCE</scope>
    <source>
        <strain evidence="1">Na p29</strain>
    </source>
</reference>
<gene>
    <name evidence="1" type="ORF">OV079_50505</name>
</gene>
<sequence>MRKVLLRPTHFTFHREGPAPRFRAQADEASALVRIEFAARPQLFTAPQASARTPETYFDSAAGAEGVTAQRLQLAGGKSTYELPNPVWERLRGNAHVFYRVTASDQATPDWAGTAPHTVRSVDDGQAAAGRAHYFGVPRDPLNAPWNFPDQEALEQVSPYYRAKLTLLTRYPESYEGAYLLRRFVGHDNYTALATTQRAKALLVFAATDMPARRALLQLFDRKIPAFVAGGSPAPAVRSQDLSAAQATLLDNLTALVDLDPHLDIPDGGDILVAEAIEEVADPSFEINQGTKGTCVPTSVSWLMATYFPAEYVRLATGLLAEGGKVALANGDQAAVPADTYAFDRAEQSTGVASFLRRSWFERLFQSSMMSYSRPGLTYSNIRDVFTDARGGLTMDELCRMLRGLRNRSHQAIAGAGSDLVARIVQQLQQPSLPVLTQMKWGTGSHEVVSVRADVGEVTFRNPWGGMNYRVGQVLAQPPRRCVNPSSAEEAMASADLATVIQSLVMEA</sequence>
<evidence type="ECO:0000313" key="2">
    <source>
        <dbReference type="Proteomes" id="UP001150924"/>
    </source>
</evidence>
<evidence type="ECO:0000313" key="1">
    <source>
        <dbReference type="EMBL" id="MCY1013630.1"/>
    </source>
</evidence>
<dbReference type="AlphaFoldDB" id="A0A9X3J3U8"/>
<comment type="caution">
    <text evidence="1">The sequence shown here is derived from an EMBL/GenBank/DDBJ whole genome shotgun (WGS) entry which is preliminary data.</text>
</comment>
<proteinExistence type="predicted"/>
<name>A0A9X3J3U8_9BACT</name>
<protein>
    <submittedName>
        <fullName evidence="1">Uncharacterized protein</fullName>
    </submittedName>
</protein>